<dbReference type="InterPro" id="IPR042003">
    <property type="entry name" value="Sortase_E"/>
</dbReference>
<dbReference type="GO" id="GO:0016787">
    <property type="term" value="F:hydrolase activity"/>
    <property type="evidence" value="ECO:0007669"/>
    <property type="project" value="UniProtKB-KW"/>
</dbReference>
<keyword evidence="4" id="KW-1133">Transmembrane helix</keyword>
<dbReference type="Proteomes" id="UP000294257">
    <property type="component" value="Unassembled WGS sequence"/>
</dbReference>
<dbReference type="InterPro" id="IPR053465">
    <property type="entry name" value="Sortase_Class_E"/>
</dbReference>
<dbReference type="Gene3D" id="2.40.260.10">
    <property type="entry name" value="Sortase"/>
    <property type="match status" value="1"/>
</dbReference>
<evidence type="ECO:0000256" key="3">
    <source>
        <dbReference type="SAM" id="MobiDB-lite"/>
    </source>
</evidence>
<evidence type="ECO:0000256" key="4">
    <source>
        <dbReference type="SAM" id="Phobius"/>
    </source>
</evidence>
<dbReference type="RefSeq" id="WP_242613440.1">
    <property type="nucleotide sequence ID" value="NZ_SGWQ01000005.1"/>
</dbReference>
<keyword evidence="1" id="KW-0378">Hydrolase</keyword>
<proteinExistence type="predicted"/>
<gene>
    <name evidence="5" type="ORF">EV193_105105</name>
</gene>
<organism evidence="5 6">
    <name type="scientific">Herbihabitans rhizosphaerae</name>
    <dbReference type="NCBI Taxonomy" id="1872711"/>
    <lineage>
        <taxon>Bacteria</taxon>
        <taxon>Bacillati</taxon>
        <taxon>Actinomycetota</taxon>
        <taxon>Actinomycetes</taxon>
        <taxon>Pseudonocardiales</taxon>
        <taxon>Pseudonocardiaceae</taxon>
        <taxon>Herbihabitans</taxon>
    </lineage>
</organism>
<evidence type="ECO:0000256" key="1">
    <source>
        <dbReference type="ARBA" id="ARBA00022801"/>
    </source>
</evidence>
<dbReference type="EMBL" id="SGWQ01000005">
    <property type="protein sequence ID" value="RZS37549.1"/>
    <property type="molecule type" value="Genomic_DNA"/>
</dbReference>
<evidence type="ECO:0000313" key="5">
    <source>
        <dbReference type="EMBL" id="RZS37549.1"/>
    </source>
</evidence>
<name>A0A4Q7KLN1_9PSEU</name>
<sequence length="296" mass="32833">MDTAVSPAAPEQPPPPERDSRGRTVVRTIGEVLITLGLVVLLFVVYEVYVTDWFSAGKQRDANAALEERWKAPPDPERSRRIEVTDGEAFARMYVPSFGADYQFAILEGTDDKSLEIGPGHYKGTALPGLPGNFAIAGHRVGKGAPFNDIDLLNSCDAIIVETHASWFVYRVLPKADEVAGWPAKDQRRPKCRDVEPLWDRSLANNKRCDPVLGQKYWYRDTVGQEIVRPEDGSVISPVPHCPSVQPSFGPLASLLTLTTCHPRFSDRQRLIVHAVMTSEIPKSMGIRPPEFTETS</sequence>
<feature type="transmembrane region" description="Helical" evidence="4">
    <location>
        <begin position="32"/>
        <end position="50"/>
    </location>
</feature>
<feature type="active site" description="Acyl-thioester intermediate" evidence="2">
    <location>
        <position position="261"/>
    </location>
</feature>
<dbReference type="CDD" id="cd05830">
    <property type="entry name" value="Sortase_E"/>
    <property type="match status" value="1"/>
</dbReference>
<keyword evidence="6" id="KW-1185">Reference proteome</keyword>
<keyword evidence="4" id="KW-0472">Membrane</keyword>
<feature type="active site" description="Proton donor/acceptor" evidence="2">
    <location>
        <position position="139"/>
    </location>
</feature>
<dbReference type="NCBIfam" id="NF033747">
    <property type="entry name" value="class_E_sortase"/>
    <property type="match status" value="1"/>
</dbReference>
<dbReference type="InterPro" id="IPR005754">
    <property type="entry name" value="Sortase"/>
</dbReference>
<dbReference type="SUPFAM" id="SSF63817">
    <property type="entry name" value="Sortase"/>
    <property type="match status" value="2"/>
</dbReference>
<evidence type="ECO:0000256" key="2">
    <source>
        <dbReference type="PIRSR" id="PIRSR605754-1"/>
    </source>
</evidence>
<dbReference type="AlphaFoldDB" id="A0A4Q7KLN1"/>
<accession>A0A4Q7KLN1</accession>
<dbReference type="Pfam" id="PF04203">
    <property type="entry name" value="Sortase"/>
    <property type="match status" value="1"/>
</dbReference>
<dbReference type="InterPro" id="IPR023365">
    <property type="entry name" value="Sortase_dom-sf"/>
</dbReference>
<reference evidence="5 6" key="1">
    <citation type="submission" date="2019-02" db="EMBL/GenBank/DDBJ databases">
        <title>Genomic Encyclopedia of Type Strains, Phase IV (KMG-IV): sequencing the most valuable type-strain genomes for metagenomic binning, comparative biology and taxonomic classification.</title>
        <authorList>
            <person name="Goeker M."/>
        </authorList>
    </citation>
    <scope>NUCLEOTIDE SEQUENCE [LARGE SCALE GENOMIC DNA]</scope>
    <source>
        <strain evidence="5 6">DSM 101727</strain>
    </source>
</reference>
<evidence type="ECO:0000313" key="6">
    <source>
        <dbReference type="Proteomes" id="UP000294257"/>
    </source>
</evidence>
<keyword evidence="4" id="KW-0812">Transmembrane</keyword>
<feature type="region of interest" description="Disordered" evidence="3">
    <location>
        <begin position="1"/>
        <end position="22"/>
    </location>
</feature>
<comment type="caution">
    <text evidence="5">The sequence shown here is derived from an EMBL/GenBank/DDBJ whole genome shotgun (WGS) entry which is preliminary data.</text>
</comment>
<protein>
    <submittedName>
        <fullName evidence="5">LPXTG-site transpeptidase (Sortase) family protein</fullName>
    </submittedName>
</protein>